<accession>A0ABQ9IL07</accession>
<feature type="compositionally biased region" description="Low complexity" evidence="1">
    <location>
        <begin position="354"/>
        <end position="363"/>
    </location>
</feature>
<evidence type="ECO:0000256" key="1">
    <source>
        <dbReference type="SAM" id="MobiDB-lite"/>
    </source>
</evidence>
<dbReference type="EMBL" id="JARBHB010000001">
    <property type="protein sequence ID" value="KAJ8896889.1"/>
    <property type="molecule type" value="Genomic_DNA"/>
</dbReference>
<sequence length="994" mass="110891">MRANKHGSSLIPFGCPNPFIIQNRALPDTAVQQKRGEATAGTTKEKHDVKNLCVSQRRVYKDELTLVVKMMTVIPLLRGERALYTPRLVWGDRHSSNKISTYRCWRTPGHDTIPPRSVGDILPSEKYKLLAILGIIYEMTRDSEFREKKCSYMLDFNTLRAYQQVPFDYWRLGPHTDTVQSVAKPRARVVARGYTVYPGGQILGTIFYKLFTQIDCLSPTKVNKVHSHAGSLRIIASGDRAEQQRWLAGFLWGLPFLPPFHAGAAQYSHHITLIDLKSRPILVTYSLTIHESSSSQHTSQNSVASGSYCDVKVCQFLIPKGDDWASVLEEVSNTVRTNGYNNINTRVLNSSLSQNESANSSGMRQGGSSSGRELCKRAYHSRQSCPLVAVTHDDASPSLPRVCASMHRQLRGGILFLSRDATDWSADVRPLLKAVHDKVSTFEINLRKMSRLLPWYILTGALSDMRPIKLVTMDGSSSVTVRRIKSVTSAHFTVKILYTHYFTVQRPLHVAETAGMKAGEAGDPEKTRRPAAWSGTILNGRRQHLLTYFPTGSQGNRELLSQHAVAYQKQFSSTEPHAANKTVGTPTSKEPPCLFVSVYSSTLCSEVPRLTPPPPKSAGPVAERALVAAAWPRSRRSCIDNSVCEIRGENRAGRCRWSTGFLGDFPFPPPLHSVVAPFSPHFTLISCQDLVVKRLPNLLTQPNSTQLRFADEILIMCRTNFNVFSQIVRLSRTRVPAKPGKVKEFEVVRDSENLEKSRKQSFARHTIVSDDGATFCLCCTASGHQDCQGMHSAPGGVKLNFRPRCFYTRGRLSSARLYPHGAFGNIASESCYACRHRTTVVGVPLWLVGRKARCRLLTARLLLSNGDKRSTTPMRCCQTLYFNCRSGRNATHVSQFAGGTSWLLWAPNHEIRKLRTKKCVSEAGARPTSHVQQRTYSPPTVYEQVVTQVTSPHTAVPPLIYNCLYASSNQRLKISLAHNQSPCPSTGLLFRQHD</sequence>
<protein>
    <submittedName>
        <fullName evidence="2">Uncharacterized protein</fullName>
    </submittedName>
</protein>
<dbReference type="Proteomes" id="UP001159363">
    <property type="component" value="Chromosome 1"/>
</dbReference>
<organism evidence="2 3">
    <name type="scientific">Dryococelus australis</name>
    <dbReference type="NCBI Taxonomy" id="614101"/>
    <lineage>
        <taxon>Eukaryota</taxon>
        <taxon>Metazoa</taxon>
        <taxon>Ecdysozoa</taxon>
        <taxon>Arthropoda</taxon>
        <taxon>Hexapoda</taxon>
        <taxon>Insecta</taxon>
        <taxon>Pterygota</taxon>
        <taxon>Neoptera</taxon>
        <taxon>Polyneoptera</taxon>
        <taxon>Phasmatodea</taxon>
        <taxon>Verophasmatodea</taxon>
        <taxon>Anareolatae</taxon>
        <taxon>Phasmatidae</taxon>
        <taxon>Eurycanthinae</taxon>
        <taxon>Dryococelus</taxon>
    </lineage>
</organism>
<proteinExistence type="predicted"/>
<evidence type="ECO:0000313" key="2">
    <source>
        <dbReference type="EMBL" id="KAJ8896889.1"/>
    </source>
</evidence>
<gene>
    <name evidence="2" type="ORF">PR048_002235</name>
</gene>
<keyword evidence="3" id="KW-1185">Reference proteome</keyword>
<comment type="caution">
    <text evidence="2">The sequence shown here is derived from an EMBL/GenBank/DDBJ whole genome shotgun (WGS) entry which is preliminary data.</text>
</comment>
<feature type="region of interest" description="Disordered" evidence="1">
    <location>
        <begin position="354"/>
        <end position="373"/>
    </location>
</feature>
<evidence type="ECO:0000313" key="3">
    <source>
        <dbReference type="Proteomes" id="UP001159363"/>
    </source>
</evidence>
<name>A0ABQ9IL07_9NEOP</name>
<reference evidence="2 3" key="1">
    <citation type="submission" date="2023-02" db="EMBL/GenBank/DDBJ databases">
        <title>LHISI_Scaffold_Assembly.</title>
        <authorList>
            <person name="Stuart O.P."/>
            <person name="Cleave R."/>
            <person name="Magrath M.J.L."/>
            <person name="Mikheyev A.S."/>
        </authorList>
    </citation>
    <scope>NUCLEOTIDE SEQUENCE [LARGE SCALE GENOMIC DNA]</scope>
    <source>
        <strain evidence="2">Daus_M_001</strain>
        <tissue evidence="2">Leg muscle</tissue>
    </source>
</reference>